<evidence type="ECO:0000313" key="2">
    <source>
        <dbReference type="EMBL" id="OXT09501.1"/>
    </source>
</evidence>
<protein>
    <submittedName>
        <fullName evidence="2">Uncharacterized protein</fullName>
    </submittedName>
</protein>
<feature type="coiled-coil region" evidence="1">
    <location>
        <begin position="35"/>
        <end position="62"/>
    </location>
</feature>
<reference evidence="2 3" key="1">
    <citation type="submission" date="2017-06" db="EMBL/GenBank/DDBJ databases">
        <title>Isolation and characterization of a thermophilic and butanogenic Thermoanaerobacterium thermosaccharolyticum M5 capable of efficient degradation of hemicellulose.</title>
        <authorList>
            <person name="Xin F."/>
            <person name="Jiang Y."/>
        </authorList>
    </citation>
    <scope>NUCLEOTIDE SEQUENCE [LARGE SCALE GENOMIC DNA]</scope>
    <source>
        <strain evidence="2 3">M5</strain>
    </source>
</reference>
<dbReference type="EMBL" id="NKHD01000002">
    <property type="protein sequence ID" value="OXT09501.1"/>
    <property type="molecule type" value="Genomic_DNA"/>
</dbReference>
<organism evidence="2 3">
    <name type="scientific">Thermoanaerobacterium thermosaccharolyticum</name>
    <name type="common">Clostridium thermosaccharolyticum</name>
    <dbReference type="NCBI Taxonomy" id="1517"/>
    <lineage>
        <taxon>Bacteria</taxon>
        <taxon>Bacillati</taxon>
        <taxon>Bacillota</taxon>
        <taxon>Clostridia</taxon>
        <taxon>Thermoanaerobacterales</taxon>
        <taxon>Thermoanaerobacteraceae</taxon>
        <taxon>Thermoanaerobacterium</taxon>
    </lineage>
</organism>
<dbReference type="AlphaFoldDB" id="A0A231VNG1"/>
<name>A0A231VNG1_THETR</name>
<comment type="caution">
    <text evidence="2">The sequence shown here is derived from an EMBL/GenBank/DDBJ whole genome shotgun (WGS) entry which is preliminary data.</text>
</comment>
<evidence type="ECO:0000256" key="1">
    <source>
        <dbReference type="SAM" id="Coils"/>
    </source>
</evidence>
<proteinExistence type="predicted"/>
<gene>
    <name evidence="2" type="ORF">CE561_00620</name>
</gene>
<dbReference type="Proteomes" id="UP000215301">
    <property type="component" value="Unassembled WGS sequence"/>
</dbReference>
<sequence>MLNDYFSLLLKHQEFKRFEFQVTDIFRKTINNNICKNEIQNIKELTRNLDNLTKKIVISKANLEIDIDIEAKFIHGNVLRVEFIHNSKKFIRELGDIIFINKLLFNNCKYFERYTITQFKKAKKKNKIITSWEIEPEQLYLLNNFPEFELYNKNILTKSYSLPNYSKCQGSYGLLPKNDPDEFIYISAPLLDIIKEERKSIRMQQILNVTNEKAIGYLAMMVLGENYSCLLTNNVSDFVHNYLSLKIGEVTVCNDILINKEAADFLNEILSYIHKFKTYKYATLQKGVTYLECINDINDESFVKNKEENFASKGFGVINITIHMNKINK</sequence>
<accession>A0A231VNG1</accession>
<evidence type="ECO:0000313" key="3">
    <source>
        <dbReference type="Proteomes" id="UP000215301"/>
    </source>
</evidence>
<keyword evidence="1" id="KW-0175">Coiled coil</keyword>